<dbReference type="GO" id="GO:0019005">
    <property type="term" value="C:SCF ubiquitin ligase complex"/>
    <property type="evidence" value="ECO:0007669"/>
    <property type="project" value="TreeGrafter"/>
</dbReference>
<comment type="caution">
    <text evidence="1">The sequence shown here is derived from an EMBL/GenBank/DDBJ whole genome shotgun (WGS) entry which is preliminary data.</text>
</comment>
<proteinExistence type="predicted"/>
<dbReference type="PANTHER" id="PTHR13318">
    <property type="entry name" value="PARTNER OF PAIRED, ISOFORM B-RELATED"/>
    <property type="match status" value="1"/>
</dbReference>
<reference evidence="1 2" key="1">
    <citation type="submission" date="2016-11" db="EMBL/GenBank/DDBJ databases">
        <title>The macronuclear genome of Stentor coeruleus: a giant cell with tiny introns.</title>
        <authorList>
            <person name="Slabodnick M."/>
            <person name="Ruby J.G."/>
            <person name="Reiff S.B."/>
            <person name="Swart E.C."/>
            <person name="Gosai S."/>
            <person name="Prabakaran S."/>
            <person name="Witkowska E."/>
            <person name="Larue G.E."/>
            <person name="Fisher S."/>
            <person name="Freeman R.M."/>
            <person name="Gunawardena J."/>
            <person name="Chu W."/>
            <person name="Stover N.A."/>
            <person name="Gregory B.D."/>
            <person name="Nowacki M."/>
            <person name="Derisi J."/>
            <person name="Roy S.W."/>
            <person name="Marshall W.F."/>
            <person name="Sood P."/>
        </authorList>
    </citation>
    <scope>NUCLEOTIDE SEQUENCE [LARGE SCALE GENOMIC DNA]</scope>
    <source>
        <strain evidence="1">WM001</strain>
    </source>
</reference>
<organism evidence="1 2">
    <name type="scientific">Stentor coeruleus</name>
    <dbReference type="NCBI Taxonomy" id="5963"/>
    <lineage>
        <taxon>Eukaryota</taxon>
        <taxon>Sar</taxon>
        <taxon>Alveolata</taxon>
        <taxon>Ciliophora</taxon>
        <taxon>Postciliodesmatophora</taxon>
        <taxon>Heterotrichea</taxon>
        <taxon>Heterotrichida</taxon>
        <taxon>Stentoridae</taxon>
        <taxon>Stentor</taxon>
    </lineage>
</organism>
<protein>
    <submittedName>
        <fullName evidence="1">Uncharacterized protein</fullName>
    </submittedName>
</protein>
<name>A0A1R2CGW8_9CILI</name>
<evidence type="ECO:0000313" key="1">
    <source>
        <dbReference type="EMBL" id="OMJ88274.1"/>
    </source>
</evidence>
<gene>
    <name evidence="1" type="ORF">SteCoe_9862</name>
</gene>
<dbReference type="SUPFAM" id="SSF52047">
    <property type="entry name" value="RNI-like"/>
    <property type="match status" value="2"/>
</dbReference>
<accession>A0A1R2CGW8</accession>
<keyword evidence="2" id="KW-1185">Reference proteome</keyword>
<sequence length="1046" mass="122541">MDFDGDLRSNLNFNQILSPIQTLKTLKILKIKGFSNFREEALQFIMLLENLEELKIKSDSISLETFLRRYIRNNTEILKQKTLLKKLSLNAYYDEIFNDLDCNIGLEKFSLKPFKNPNIFTMPNFLKYNYNLKCIKLPDHFCFDESSLLDFLHFIQRSKTLEELHVNQSVLSAPELFISVIKCNKSLKILALNHFNQEGYTLATSSNIVCDFFYAIANTSIEDLSLTTIIYNKAKIYFKKMMNSLSPIEFRNQIKKLHKSLNYLLSKSNKLRKIDIRIPDIPYKYVKKFAELIIKHVKIGNIECFAGYDLKMLMENKIDIMTIRKKGNKLSNNSCILVEIIRKFLGKADKIFRIISQSQCKSEIYVDKFMESISRNERLIINSEKTNVIAGSYSPLHYFSMLVISKRIINLKELDIRNYKLNCYQIILPKLLKNLKSLEKLKFLTVDCEKNNLIKIFKAIFSLKNISLINWDLISKNNLDFTEIFNGLAKHQSLRKFKLENSGFKIENYNTLENFVAQSRLISLNLYEINFTYDSISQLANGLKRNNTITRLRLEKLQNNKIEDPIELITGFLEILEILESKKYYERISMFFKNKVKEKSIMADDMAEFFLSKINNILLNNRKLEEFNVFLIIPFKYFLKYSEILSNAYENSEILKTINFIDLKSNLSDFEKTSAIVKEWYIRGYPFICGSSKVIYNYCFYKLMGVFIIDFIKKCKPLIAYKIAEILIKIDNAKTVKKLYLNMEYANNFSDVYKLNLLENFFSLEELNLSIYMNSFTKLALIERNLQKLEYLHTIKFTDSMNGDDNFTVFFSAKNLTYLKLFNSNIKQTCLEDLSEKIKSSKLEKLTLKNIDYMTKDCRNESFLYLIKAITCSSLKKLKIYIAYTPELLNILIDNLEKFTSLECIGISLSENYESFNIPIKNLISVLQDENTSLYKLKVNNYVWNIKNIRDKVELEINRCRLNPADLIVLREICERKIMPILNSINLSDNIGIVDKNFVESMTRIIIALGHCEIIIRNSECNQEHVVKIKNLLGYARSSLLKIQIS</sequence>
<evidence type="ECO:0000313" key="2">
    <source>
        <dbReference type="Proteomes" id="UP000187209"/>
    </source>
</evidence>
<dbReference type="GO" id="GO:0031146">
    <property type="term" value="P:SCF-dependent proteasomal ubiquitin-dependent protein catabolic process"/>
    <property type="evidence" value="ECO:0007669"/>
    <property type="project" value="TreeGrafter"/>
</dbReference>
<dbReference type="EMBL" id="MPUH01000155">
    <property type="protein sequence ID" value="OMJ88274.1"/>
    <property type="molecule type" value="Genomic_DNA"/>
</dbReference>
<dbReference type="Gene3D" id="3.80.10.10">
    <property type="entry name" value="Ribonuclease Inhibitor"/>
    <property type="match status" value="3"/>
</dbReference>
<dbReference type="OrthoDB" id="327418at2759"/>
<dbReference type="Proteomes" id="UP000187209">
    <property type="component" value="Unassembled WGS sequence"/>
</dbReference>
<dbReference type="InterPro" id="IPR032675">
    <property type="entry name" value="LRR_dom_sf"/>
</dbReference>
<dbReference type="AlphaFoldDB" id="A0A1R2CGW8"/>